<keyword evidence="4" id="KW-1185">Reference proteome</keyword>
<reference evidence="3" key="2">
    <citation type="submission" date="2023-05" db="EMBL/GenBank/DDBJ databases">
        <authorList>
            <consortium name="Lawrence Berkeley National Laboratory"/>
            <person name="Steindorff A."/>
            <person name="Hensen N."/>
            <person name="Bonometti L."/>
            <person name="Westerberg I."/>
            <person name="Brannstrom I.O."/>
            <person name="Guillou S."/>
            <person name="Cros-Aarteil S."/>
            <person name="Calhoun S."/>
            <person name="Haridas S."/>
            <person name="Kuo A."/>
            <person name="Mondo S."/>
            <person name="Pangilinan J."/>
            <person name="Riley R."/>
            <person name="Labutti K."/>
            <person name="Andreopoulos B."/>
            <person name="Lipzen A."/>
            <person name="Chen C."/>
            <person name="Yanf M."/>
            <person name="Daum C."/>
            <person name="Ng V."/>
            <person name="Clum A."/>
            <person name="Ohm R."/>
            <person name="Martin F."/>
            <person name="Silar P."/>
            <person name="Natvig D."/>
            <person name="Lalanne C."/>
            <person name="Gautier V."/>
            <person name="Ament-Velasquez S.L."/>
            <person name="Kruys A."/>
            <person name="Hutchinson M.I."/>
            <person name="Powell A.J."/>
            <person name="Barry K."/>
            <person name="Miller A.N."/>
            <person name="Grigoriev I.V."/>
            <person name="Debuchy R."/>
            <person name="Gladieux P."/>
            <person name="Thoren M.H."/>
            <person name="Johannesson H."/>
        </authorList>
    </citation>
    <scope>NUCLEOTIDE SEQUENCE</scope>
    <source>
        <strain evidence="3">CBS 990.96</strain>
    </source>
</reference>
<name>A0AAN7BRD8_9PEZI</name>
<organism evidence="3 4">
    <name type="scientific">Podospora fimiseda</name>
    <dbReference type="NCBI Taxonomy" id="252190"/>
    <lineage>
        <taxon>Eukaryota</taxon>
        <taxon>Fungi</taxon>
        <taxon>Dikarya</taxon>
        <taxon>Ascomycota</taxon>
        <taxon>Pezizomycotina</taxon>
        <taxon>Sordariomycetes</taxon>
        <taxon>Sordariomycetidae</taxon>
        <taxon>Sordariales</taxon>
        <taxon>Podosporaceae</taxon>
        <taxon>Podospora</taxon>
    </lineage>
</organism>
<dbReference type="PANTHER" id="PTHR21310">
    <property type="entry name" value="AMINOGLYCOSIDE PHOSPHOTRANSFERASE-RELATED-RELATED"/>
    <property type="match status" value="1"/>
</dbReference>
<reference evidence="3" key="1">
    <citation type="journal article" date="2023" name="Mol. Phylogenet. Evol.">
        <title>Genome-scale phylogeny and comparative genomics of the fungal order Sordariales.</title>
        <authorList>
            <person name="Hensen N."/>
            <person name="Bonometti L."/>
            <person name="Westerberg I."/>
            <person name="Brannstrom I.O."/>
            <person name="Guillou S."/>
            <person name="Cros-Aarteil S."/>
            <person name="Calhoun S."/>
            <person name="Haridas S."/>
            <person name="Kuo A."/>
            <person name="Mondo S."/>
            <person name="Pangilinan J."/>
            <person name="Riley R."/>
            <person name="LaButti K."/>
            <person name="Andreopoulos B."/>
            <person name="Lipzen A."/>
            <person name="Chen C."/>
            <person name="Yan M."/>
            <person name="Daum C."/>
            <person name="Ng V."/>
            <person name="Clum A."/>
            <person name="Steindorff A."/>
            <person name="Ohm R.A."/>
            <person name="Martin F."/>
            <person name="Silar P."/>
            <person name="Natvig D.O."/>
            <person name="Lalanne C."/>
            <person name="Gautier V."/>
            <person name="Ament-Velasquez S.L."/>
            <person name="Kruys A."/>
            <person name="Hutchinson M.I."/>
            <person name="Powell A.J."/>
            <person name="Barry K."/>
            <person name="Miller A.N."/>
            <person name="Grigoriev I.V."/>
            <person name="Debuchy R."/>
            <person name="Gladieux P."/>
            <person name="Hiltunen Thoren M."/>
            <person name="Johannesson H."/>
        </authorList>
    </citation>
    <scope>NUCLEOTIDE SEQUENCE</scope>
    <source>
        <strain evidence="3">CBS 990.96</strain>
    </source>
</reference>
<dbReference type="EMBL" id="MU865323">
    <property type="protein sequence ID" value="KAK4228102.1"/>
    <property type="molecule type" value="Genomic_DNA"/>
</dbReference>
<dbReference type="Pfam" id="PF01636">
    <property type="entry name" value="APH"/>
    <property type="match status" value="1"/>
</dbReference>
<sequence length="418" mass="46429">MLLNPVLHTPFAGPQPQTSHQRISVDPDPFQSLYDSLANLTLTPNATYPQPQQAPPESIQIDENESLPTSPVTDLTPIPASILFPPGDNVIFAHSSFFTSPLSRGVELPTPSHIRADLITRAFTSGIFPTSLPLETAQTSELIPFPSLGLLVKYGGEDIVSSTEGKTLMMIKRLLEDRVPVPEVFGWRRDAEAKERVLYMSLPQGRTLHNRWGELTLQEKDGVCESVRRFVREWRRLSQAPGRAVVGSIDNTPLRDEVFKFSDSEKNGLTIPAPGPFGTVGNFHSYFVATAVALSQNRGNKSQGTRGEVNYQPHHLFPDNVPLAFTHGALHPRNIIVAEGANPRVVAIIGWEQAGWYPAYWELCKAKLECSRYGGGLDEWETRYLPGILSLDGYGLESQGWNGRALVQYWDYFVGLMH</sequence>
<dbReference type="SUPFAM" id="SSF56112">
    <property type="entry name" value="Protein kinase-like (PK-like)"/>
    <property type="match status" value="1"/>
</dbReference>
<dbReference type="InterPro" id="IPR051678">
    <property type="entry name" value="AGP_Transferase"/>
</dbReference>
<proteinExistence type="predicted"/>
<protein>
    <recommendedName>
        <fullName evidence="2">Aminoglycoside phosphotransferase domain-containing protein</fullName>
    </recommendedName>
</protein>
<evidence type="ECO:0000313" key="3">
    <source>
        <dbReference type="EMBL" id="KAK4228102.1"/>
    </source>
</evidence>
<dbReference type="Proteomes" id="UP001301958">
    <property type="component" value="Unassembled WGS sequence"/>
</dbReference>
<evidence type="ECO:0000256" key="1">
    <source>
        <dbReference type="SAM" id="MobiDB-lite"/>
    </source>
</evidence>
<dbReference type="Gene3D" id="3.90.1200.10">
    <property type="match status" value="1"/>
</dbReference>
<evidence type="ECO:0000259" key="2">
    <source>
        <dbReference type="Pfam" id="PF01636"/>
    </source>
</evidence>
<dbReference type="AlphaFoldDB" id="A0AAN7BRD8"/>
<feature type="region of interest" description="Disordered" evidence="1">
    <location>
        <begin position="1"/>
        <end position="26"/>
    </location>
</feature>
<dbReference type="InterPro" id="IPR002575">
    <property type="entry name" value="Aminoglycoside_PTrfase"/>
</dbReference>
<gene>
    <name evidence="3" type="ORF">QBC38DRAFT_476160</name>
</gene>
<feature type="domain" description="Aminoglycoside phosphotransferase" evidence="2">
    <location>
        <begin position="174"/>
        <end position="366"/>
    </location>
</feature>
<comment type="caution">
    <text evidence="3">The sequence shown here is derived from an EMBL/GenBank/DDBJ whole genome shotgun (WGS) entry which is preliminary data.</text>
</comment>
<evidence type="ECO:0000313" key="4">
    <source>
        <dbReference type="Proteomes" id="UP001301958"/>
    </source>
</evidence>
<accession>A0AAN7BRD8</accession>
<dbReference type="PANTHER" id="PTHR21310:SF54">
    <property type="entry name" value="AMINOGLYCOSIDE PHOSPHOTRANSFERASE DOMAIN-CONTAINING PROTEIN"/>
    <property type="match status" value="1"/>
</dbReference>
<dbReference type="InterPro" id="IPR011009">
    <property type="entry name" value="Kinase-like_dom_sf"/>
</dbReference>